<keyword evidence="3" id="KW-0489">Methyltransferase</keyword>
<protein>
    <submittedName>
        <fullName evidence="3">Methyltransferase domain-containing protein</fullName>
    </submittedName>
</protein>
<dbReference type="Gene3D" id="3.40.50.150">
    <property type="entry name" value="Vaccinia Virus protein VP39"/>
    <property type="match status" value="1"/>
</dbReference>
<dbReference type="RefSeq" id="WP_093171623.1">
    <property type="nucleotide sequence ID" value="NZ_FNCN01000016.1"/>
</dbReference>
<dbReference type="EMBL" id="FNCN01000016">
    <property type="protein sequence ID" value="SDH46265.1"/>
    <property type="molecule type" value="Genomic_DNA"/>
</dbReference>
<evidence type="ECO:0000313" key="4">
    <source>
        <dbReference type="Proteomes" id="UP000198923"/>
    </source>
</evidence>
<reference evidence="3 4" key="1">
    <citation type="submission" date="2016-10" db="EMBL/GenBank/DDBJ databases">
        <authorList>
            <person name="de Groot N.N."/>
        </authorList>
    </citation>
    <scope>NUCLEOTIDE SEQUENCE [LARGE SCALE GENOMIC DNA]</scope>
    <source>
        <strain evidence="3 4">CPCC 201354</strain>
    </source>
</reference>
<evidence type="ECO:0000259" key="2">
    <source>
        <dbReference type="Pfam" id="PF13649"/>
    </source>
</evidence>
<gene>
    <name evidence="3" type="ORF">SAMN05421505_11657</name>
</gene>
<organism evidence="3 4">
    <name type="scientific">Sinosporangium album</name>
    <dbReference type="NCBI Taxonomy" id="504805"/>
    <lineage>
        <taxon>Bacteria</taxon>
        <taxon>Bacillati</taxon>
        <taxon>Actinomycetota</taxon>
        <taxon>Actinomycetes</taxon>
        <taxon>Streptosporangiales</taxon>
        <taxon>Streptosporangiaceae</taxon>
        <taxon>Sinosporangium</taxon>
    </lineage>
</organism>
<dbReference type="Pfam" id="PF13649">
    <property type="entry name" value="Methyltransf_25"/>
    <property type="match status" value="1"/>
</dbReference>
<accession>A0A1G8CLH4</accession>
<dbReference type="CDD" id="cd02440">
    <property type="entry name" value="AdoMet_MTases"/>
    <property type="match status" value="1"/>
</dbReference>
<dbReference type="SUPFAM" id="SSF53335">
    <property type="entry name" value="S-adenosyl-L-methionine-dependent methyltransferases"/>
    <property type="match status" value="1"/>
</dbReference>
<dbReference type="GO" id="GO:0008168">
    <property type="term" value="F:methyltransferase activity"/>
    <property type="evidence" value="ECO:0007669"/>
    <property type="project" value="UniProtKB-KW"/>
</dbReference>
<keyword evidence="4" id="KW-1185">Reference proteome</keyword>
<dbReference type="OrthoDB" id="9786503at2"/>
<evidence type="ECO:0000313" key="3">
    <source>
        <dbReference type="EMBL" id="SDH46265.1"/>
    </source>
</evidence>
<keyword evidence="1 3" id="KW-0808">Transferase</keyword>
<name>A0A1G8CLH4_9ACTN</name>
<dbReference type="InterPro" id="IPR029063">
    <property type="entry name" value="SAM-dependent_MTases_sf"/>
</dbReference>
<dbReference type="Proteomes" id="UP000198923">
    <property type="component" value="Unassembled WGS sequence"/>
</dbReference>
<feature type="domain" description="Methyltransferase" evidence="2">
    <location>
        <begin position="43"/>
        <end position="134"/>
    </location>
</feature>
<dbReference type="InterPro" id="IPR041698">
    <property type="entry name" value="Methyltransf_25"/>
</dbReference>
<proteinExistence type="predicted"/>
<evidence type="ECO:0000256" key="1">
    <source>
        <dbReference type="ARBA" id="ARBA00022679"/>
    </source>
</evidence>
<dbReference type="PANTHER" id="PTHR43861">
    <property type="entry name" value="TRANS-ACONITATE 2-METHYLTRANSFERASE-RELATED"/>
    <property type="match status" value="1"/>
</dbReference>
<dbReference type="AlphaFoldDB" id="A0A1G8CLH4"/>
<dbReference type="STRING" id="504805.SAMN05421505_11657"/>
<dbReference type="GO" id="GO:0032259">
    <property type="term" value="P:methylation"/>
    <property type="evidence" value="ECO:0007669"/>
    <property type="project" value="UniProtKB-KW"/>
</dbReference>
<sequence length="206" mass="22372">MNAYDADFWERHYRLLDHSWSTRPNAAVEVLVPKLFDRPGRALDLGAGHGGDATWLAFRGWSVTAVDVSQTALDRVDARAAVLGLTDRLSTRRCDVTALRLPDGPFDLVTASFLHVADREKVLRRTAESVPRGGALLVVDHGSCAPWSWNSASYQSFPTPAETADALALGAAWRAEVLESSTRVTTGPSGRSAEVTDTIVAMRRIA</sequence>